<gene>
    <name evidence="7" type="ORF">MFP26_18345</name>
</gene>
<evidence type="ECO:0000256" key="5">
    <source>
        <dbReference type="ARBA" id="ARBA00023136"/>
    </source>
</evidence>
<evidence type="ECO:0000256" key="6">
    <source>
        <dbReference type="SAM" id="Phobius"/>
    </source>
</evidence>
<evidence type="ECO:0000313" key="7">
    <source>
        <dbReference type="EMBL" id="MCL2894642.1"/>
    </source>
</evidence>
<feature type="transmembrane region" description="Helical" evidence="6">
    <location>
        <begin position="106"/>
        <end position="125"/>
    </location>
</feature>
<reference evidence="7 8" key="1">
    <citation type="submission" date="2022-02" db="EMBL/GenBank/DDBJ databases">
        <title>Description of Brenneria tiliae sp. nov. isolated from symptomatic Tilia x moltkei and Tilia x europaea trees in the UK.</title>
        <authorList>
            <person name="Kile H."/>
        </authorList>
    </citation>
    <scope>NUCLEOTIDE SEQUENCE [LARGE SCALE GENOMIC DNA]</scope>
    <source>
        <strain evidence="7 8">MC1SB4.1</strain>
    </source>
</reference>
<evidence type="ECO:0000313" key="8">
    <source>
        <dbReference type="Proteomes" id="UP001203069"/>
    </source>
</evidence>
<dbReference type="RefSeq" id="WP_249245763.1">
    <property type="nucleotide sequence ID" value="NZ_JAKPBZ010000114.1"/>
</dbReference>
<feature type="transmembrane region" description="Helical" evidence="6">
    <location>
        <begin position="33"/>
        <end position="56"/>
    </location>
</feature>
<feature type="transmembrane region" description="Helical" evidence="6">
    <location>
        <begin position="196"/>
        <end position="214"/>
    </location>
</feature>
<dbReference type="InterPro" id="IPR002797">
    <property type="entry name" value="Polysacc_synth"/>
</dbReference>
<comment type="subcellular location">
    <subcellularLocation>
        <location evidence="1">Cell membrane</location>
        <topology evidence="1">Multi-pass membrane protein</topology>
    </subcellularLocation>
</comment>
<evidence type="ECO:0000256" key="2">
    <source>
        <dbReference type="ARBA" id="ARBA00022475"/>
    </source>
</evidence>
<dbReference type="EMBL" id="JAKPBZ010000114">
    <property type="protein sequence ID" value="MCL2894642.1"/>
    <property type="molecule type" value="Genomic_DNA"/>
</dbReference>
<dbReference type="Pfam" id="PF01943">
    <property type="entry name" value="Polysacc_synt"/>
    <property type="match status" value="1"/>
</dbReference>
<accession>A0ABT0MY08</accession>
<keyword evidence="4 6" id="KW-1133">Transmembrane helix</keyword>
<comment type="caution">
    <text evidence="7">The sequence shown here is derived from an EMBL/GenBank/DDBJ whole genome shotgun (WGS) entry which is preliminary data.</text>
</comment>
<sequence length="441" mass="46681">MLKKLLSRKSKDFSRCGLNILKRINEISNTPSVVALGRFASMGFSLLTLPIIARVIGPEGRGVTATVISILLITSILVGLGVPLVIRRKVSEGGVLKDILRTSRVFALLTVFPSLLCAFLSHILLLQSVSPSELMAFYLSMVLVPASVSWAQDVNVLISLQKYRRMAILGLLQSAVYFSVVLMMAIYGFLSTTAVIYAYLSGSLITCFIGLSWLSDRGGKIVDLSGLIKEGLSLIGGQLADVGARKFDQLITLPLLGANNAGLYSVATTISGLSVPLVQALSVATYAKVVGVGKDKTKENSSLIKQSILLSGLAAFFLGVFAPIAIPLVFGDDFSDALYPTIIALVGSVFLALNYTSSIALSAQGKGRAMTISQVTGMICMLVLIFPLGYFFNIEGVAVASVVGALVTAVMCVKSMNISALACIPTLGDMKTLINSLFGSK</sequence>
<evidence type="ECO:0000256" key="1">
    <source>
        <dbReference type="ARBA" id="ARBA00004651"/>
    </source>
</evidence>
<organism evidence="7 8">
    <name type="scientific">Brenneria tiliae</name>
    <dbReference type="NCBI Taxonomy" id="2914984"/>
    <lineage>
        <taxon>Bacteria</taxon>
        <taxon>Pseudomonadati</taxon>
        <taxon>Pseudomonadota</taxon>
        <taxon>Gammaproteobacteria</taxon>
        <taxon>Enterobacterales</taxon>
        <taxon>Pectobacteriaceae</taxon>
        <taxon>Brenneria</taxon>
    </lineage>
</organism>
<keyword evidence="5 6" id="KW-0472">Membrane</keyword>
<proteinExistence type="predicted"/>
<feature type="transmembrane region" description="Helical" evidence="6">
    <location>
        <begin position="308"/>
        <end position="330"/>
    </location>
</feature>
<name>A0ABT0MY08_9GAMM</name>
<feature type="transmembrane region" description="Helical" evidence="6">
    <location>
        <begin position="62"/>
        <end position="86"/>
    </location>
</feature>
<evidence type="ECO:0000256" key="3">
    <source>
        <dbReference type="ARBA" id="ARBA00022692"/>
    </source>
</evidence>
<dbReference type="PANTHER" id="PTHR30250">
    <property type="entry name" value="PST FAMILY PREDICTED COLANIC ACID TRANSPORTER"/>
    <property type="match status" value="1"/>
</dbReference>
<dbReference type="PANTHER" id="PTHR30250:SF11">
    <property type="entry name" value="O-ANTIGEN TRANSPORTER-RELATED"/>
    <property type="match status" value="1"/>
</dbReference>
<keyword evidence="8" id="KW-1185">Reference proteome</keyword>
<feature type="transmembrane region" description="Helical" evidence="6">
    <location>
        <begin position="342"/>
        <end position="363"/>
    </location>
</feature>
<feature type="transmembrane region" description="Helical" evidence="6">
    <location>
        <begin position="375"/>
        <end position="392"/>
    </location>
</feature>
<feature type="transmembrane region" description="Helical" evidence="6">
    <location>
        <begin position="137"/>
        <end position="160"/>
    </location>
</feature>
<dbReference type="InterPro" id="IPR050833">
    <property type="entry name" value="Poly_Biosynth_Transport"/>
</dbReference>
<feature type="transmembrane region" description="Helical" evidence="6">
    <location>
        <begin position="167"/>
        <end position="190"/>
    </location>
</feature>
<feature type="transmembrane region" description="Helical" evidence="6">
    <location>
        <begin position="398"/>
        <end position="424"/>
    </location>
</feature>
<protein>
    <submittedName>
        <fullName evidence="7">Oligosaccharide flippase family protein</fullName>
    </submittedName>
</protein>
<dbReference type="Proteomes" id="UP001203069">
    <property type="component" value="Unassembled WGS sequence"/>
</dbReference>
<evidence type="ECO:0000256" key="4">
    <source>
        <dbReference type="ARBA" id="ARBA00022989"/>
    </source>
</evidence>
<keyword evidence="3 6" id="KW-0812">Transmembrane</keyword>
<keyword evidence="2" id="KW-1003">Cell membrane</keyword>